<dbReference type="PANTHER" id="PTHR40260:SF2">
    <property type="entry name" value="BLR8190 PROTEIN"/>
    <property type="match status" value="1"/>
</dbReference>
<accession>A0A6J7GTG7</accession>
<dbReference type="InterPro" id="IPR011008">
    <property type="entry name" value="Dimeric_a/b-barrel"/>
</dbReference>
<dbReference type="NCBIfam" id="TIGR02118">
    <property type="entry name" value="EthD family reductase"/>
    <property type="match status" value="1"/>
</dbReference>
<dbReference type="GO" id="GO:0016491">
    <property type="term" value="F:oxidoreductase activity"/>
    <property type="evidence" value="ECO:0007669"/>
    <property type="project" value="InterPro"/>
</dbReference>
<name>A0A6J7GTG7_9ZZZZ</name>
<gene>
    <name evidence="1" type="ORF">UFOPK3610_00583</name>
</gene>
<dbReference type="InterPro" id="IPR009799">
    <property type="entry name" value="EthD_dom"/>
</dbReference>
<dbReference type="Gene3D" id="3.30.70.100">
    <property type="match status" value="1"/>
</dbReference>
<dbReference type="AlphaFoldDB" id="A0A6J7GTG7"/>
<organism evidence="1">
    <name type="scientific">freshwater metagenome</name>
    <dbReference type="NCBI Taxonomy" id="449393"/>
    <lineage>
        <taxon>unclassified sequences</taxon>
        <taxon>metagenomes</taxon>
        <taxon>ecological metagenomes</taxon>
    </lineage>
</organism>
<dbReference type="PANTHER" id="PTHR40260">
    <property type="entry name" value="BLR8190 PROTEIN"/>
    <property type="match status" value="1"/>
</dbReference>
<proteinExistence type="predicted"/>
<evidence type="ECO:0000313" key="1">
    <source>
        <dbReference type="EMBL" id="CAB4908005.1"/>
    </source>
</evidence>
<reference evidence="1" key="1">
    <citation type="submission" date="2020-05" db="EMBL/GenBank/DDBJ databases">
        <authorList>
            <person name="Chiriac C."/>
            <person name="Salcher M."/>
            <person name="Ghai R."/>
            <person name="Kavagutti S V."/>
        </authorList>
    </citation>
    <scope>NUCLEOTIDE SEQUENCE</scope>
</reference>
<dbReference type="EMBL" id="CAFBMR010000014">
    <property type="protein sequence ID" value="CAB4908005.1"/>
    <property type="molecule type" value="Genomic_DNA"/>
</dbReference>
<protein>
    <submittedName>
        <fullName evidence="1">Unannotated protein</fullName>
    </submittedName>
</protein>
<sequence length="102" mass="11392">MVVVSVLYPLAGGKKFDADYYLNSHVPWVGELMTPMGMKDIRVREALELEPGVLPEFSWVADLYFETMEELNAALAEHGPATQADIPNFTDSTPIIQISHVR</sequence>
<dbReference type="SUPFAM" id="SSF54909">
    <property type="entry name" value="Dimeric alpha+beta barrel"/>
    <property type="match status" value="1"/>
</dbReference>